<proteinExistence type="predicted"/>
<dbReference type="SUPFAM" id="SSF57924">
    <property type="entry name" value="Inhibitor of apoptosis (IAP) repeat"/>
    <property type="match status" value="2"/>
</dbReference>
<dbReference type="GO" id="GO:0008270">
    <property type="term" value="F:zinc ion binding"/>
    <property type="evidence" value="ECO:0007669"/>
    <property type="project" value="UniProtKB-KW"/>
</dbReference>
<feature type="domain" description="RING-type" evidence="2">
    <location>
        <begin position="249"/>
        <end position="284"/>
    </location>
</feature>
<dbReference type="PROSITE" id="PS50089">
    <property type="entry name" value="ZF_RING_2"/>
    <property type="match status" value="1"/>
</dbReference>
<dbReference type="Gene3D" id="1.10.1170.10">
    <property type="entry name" value="Inhibitor Of Apoptosis Protein (2mihbC-IAP-1), Chain A"/>
    <property type="match status" value="2"/>
</dbReference>
<dbReference type="Pfam" id="PF13920">
    <property type="entry name" value="zf-C3HC4_3"/>
    <property type="match status" value="1"/>
</dbReference>
<dbReference type="CDD" id="cd00022">
    <property type="entry name" value="BIR"/>
    <property type="match status" value="2"/>
</dbReference>
<organismHost>
    <name type="scientific">Trichoplusia ni</name>
    <name type="common">Cabbage looper</name>
    <dbReference type="NCBI Taxonomy" id="7111"/>
</organismHost>
<protein>
    <submittedName>
        <fullName evidence="3">Putative inhibitor of apoptosis protein</fullName>
    </submittedName>
</protein>
<keyword evidence="1" id="KW-0862">Zinc</keyword>
<organism evidence="3">
    <name type="scientific">Trichoplusia ni granulosis virus</name>
    <name type="common">TnGV</name>
    <name type="synonym">Trichoplusia ni granulovirus</name>
    <dbReference type="NCBI Taxonomy" id="10462"/>
    <lineage>
        <taxon>Viruses</taxon>
        <taxon>Viruses incertae sedis</taxon>
        <taxon>Naldaviricetes</taxon>
        <taxon>Lefavirales</taxon>
        <taxon>Baculoviridae</taxon>
        <taxon>Betabaculovirus</taxon>
        <taxon>Betabaculovirus trini</taxon>
    </lineage>
</organism>
<dbReference type="PANTHER" id="PTHR10044">
    <property type="entry name" value="INHIBITOR OF APOPTOSIS"/>
    <property type="match status" value="1"/>
</dbReference>
<reference evidence="3" key="1">
    <citation type="journal article" date="1999" name="Virus Genes">
        <title>A Baculovirus Anti-Apoptosis Gene Homolog of the Trichoplusia ni Granulovirus.</title>
        <authorList>
            <person name="Bideshi D.K."/>
            <person name="Anwar A.T."/>
            <person name="Federici B.A."/>
        </authorList>
    </citation>
    <scope>NUCLEOTIDE SEQUENCE</scope>
</reference>
<evidence type="ECO:0000313" key="3">
    <source>
        <dbReference type="EMBL" id="AAD45937.1"/>
    </source>
</evidence>
<dbReference type="Pfam" id="PF00653">
    <property type="entry name" value="BIR"/>
    <property type="match status" value="2"/>
</dbReference>
<keyword evidence="1" id="KW-0863">Zinc-finger</keyword>
<dbReference type="Gene3D" id="3.30.40.10">
    <property type="entry name" value="Zinc/RING finger domain, C3HC4 (zinc finger)"/>
    <property type="match status" value="1"/>
</dbReference>
<dbReference type="InterPro" id="IPR050784">
    <property type="entry name" value="IAP"/>
</dbReference>
<dbReference type="EMBL" id="AF079223">
    <property type="protein sequence ID" value="AAD45937.1"/>
    <property type="molecule type" value="Genomic_DNA"/>
</dbReference>
<dbReference type="InterPro" id="IPR001841">
    <property type="entry name" value="Znf_RING"/>
</dbReference>
<dbReference type="SMART" id="SM00238">
    <property type="entry name" value="BIR"/>
    <property type="match status" value="2"/>
</dbReference>
<sequence length="301" mass="35037">MLFIFIKLYWCTVDFVCYEIVSRTHASFANVWCHTNNRMLSPERLSLLGFYYTGYSDKIKCAYCALTLERFICGNSTFDPLVDHKRASPECKFIYENLQSPTNYANTSLVTQNVDDFLNLDLSKMEDRLKTFKHWPTVLQHLSFEMCLSGLYYSKIGDIVVCYVCRERICNWWPDHSPWQRHYYQNSKCPHIVINFYKIQPSYQHQDNGANKHNTATAPSSNNYCSDKLSSAPQLNLIQHESHWRLPQCVKCRLSFIECMFVPCHHLCVCSECAVSTVECPVCESYVSGTVKVNIPVRLIY</sequence>
<evidence type="ECO:0000259" key="2">
    <source>
        <dbReference type="PROSITE" id="PS50089"/>
    </source>
</evidence>
<dbReference type="PROSITE" id="PS50143">
    <property type="entry name" value="BIR_REPEAT_2"/>
    <property type="match status" value="2"/>
</dbReference>
<dbReference type="InterPro" id="IPR013083">
    <property type="entry name" value="Znf_RING/FYVE/PHD"/>
</dbReference>
<evidence type="ECO:0000256" key="1">
    <source>
        <dbReference type="PROSITE-ProRule" id="PRU00175"/>
    </source>
</evidence>
<accession>Q9PZ54</accession>
<dbReference type="PANTHER" id="PTHR10044:SF139">
    <property type="entry name" value="DEATH-ASSOCIATED INHIBITOR OF APOPTOSIS 2"/>
    <property type="match status" value="1"/>
</dbReference>
<name>Q9PZ54_GVTN</name>
<dbReference type="InterPro" id="IPR001370">
    <property type="entry name" value="BIR_rpt"/>
</dbReference>
<keyword evidence="1" id="KW-0479">Metal-binding</keyword>